<comment type="caution">
    <text evidence="1">The sequence shown here is derived from an EMBL/GenBank/DDBJ whole genome shotgun (WGS) entry which is preliminary data.</text>
</comment>
<sequence length="166" mass="19162">MKLKSAKSNLANKAENKKQTVEIKYYQKKKAKVPIRNVKRQRRERIDASSSVSGVRRCILRPDRNNEVQIPINNLTLTDIKIDREETITRAEKCEDNLQEDGAIMEVLDVEVRENCVDRTRKILASYIGTELDISQRKELEALVTRYPTCFALDVKELGCYSEMAN</sequence>
<name>A0AAW1MGZ9_POPJA</name>
<proteinExistence type="predicted"/>
<dbReference type="AlphaFoldDB" id="A0AAW1MGZ9"/>
<gene>
    <name evidence="1" type="ORF">QE152_g6878</name>
</gene>
<dbReference type="EMBL" id="JASPKY010000048">
    <property type="protein sequence ID" value="KAK9745513.1"/>
    <property type="molecule type" value="Genomic_DNA"/>
</dbReference>
<organism evidence="1 2">
    <name type="scientific">Popillia japonica</name>
    <name type="common">Japanese beetle</name>
    <dbReference type="NCBI Taxonomy" id="7064"/>
    <lineage>
        <taxon>Eukaryota</taxon>
        <taxon>Metazoa</taxon>
        <taxon>Ecdysozoa</taxon>
        <taxon>Arthropoda</taxon>
        <taxon>Hexapoda</taxon>
        <taxon>Insecta</taxon>
        <taxon>Pterygota</taxon>
        <taxon>Neoptera</taxon>
        <taxon>Endopterygota</taxon>
        <taxon>Coleoptera</taxon>
        <taxon>Polyphaga</taxon>
        <taxon>Scarabaeiformia</taxon>
        <taxon>Scarabaeidae</taxon>
        <taxon>Rutelinae</taxon>
        <taxon>Popillia</taxon>
    </lineage>
</organism>
<evidence type="ECO:0000313" key="1">
    <source>
        <dbReference type="EMBL" id="KAK9745513.1"/>
    </source>
</evidence>
<evidence type="ECO:0000313" key="2">
    <source>
        <dbReference type="Proteomes" id="UP001458880"/>
    </source>
</evidence>
<reference evidence="1 2" key="1">
    <citation type="journal article" date="2024" name="BMC Genomics">
        <title>De novo assembly and annotation of Popillia japonica's genome with initial clues to its potential as an invasive pest.</title>
        <authorList>
            <person name="Cucini C."/>
            <person name="Boschi S."/>
            <person name="Funari R."/>
            <person name="Cardaioli E."/>
            <person name="Iannotti N."/>
            <person name="Marturano G."/>
            <person name="Paoli F."/>
            <person name="Bruttini M."/>
            <person name="Carapelli A."/>
            <person name="Frati F."/>
            <person name="Nardi F."/>
        </authorList>
    </citation>
    <scope>NUCLEOTIDE SEQUENCE [LARGE SCALE GENOMIC DNA]</scope>
    <source>
        <strain evidence="1">DMR45628</strain>
    </source>
</reference>
<protein>
    <submittedName>
        <fullName evidence="1">Uncharacterized protein</fullName>
    </submittedName>
</protein>
<accession>A0AAW1MGZ9</accession>
<keyword evidence="2" id="KW-1185">Reference proteome</keyword>
<dbReference type="Proteomes" id="UP001458880">
    <property type="component" value="Unassembled WGS sequence"/>
</dbReference>